<dbReference type="Gene3D" id="1.10.260.40">
    <property type="entry name" value="lambda repressor-like DNA-binding domains"/>
    <property type="match status" value="1"/>
</dbReference>
<proteinExistence type="predicted"/>
<feature type="domain" description="HTH cro/C1-type" evidence="3">
    <location>
        <begin position="38"/>
        <end position="92"/>
    </location>
</feature>
<protein>
    <recommendedName>
        <fullName evidence="3">HTH cro/C1-type domain-containing protein</fullName>
    </recommendedName>
</protein>
<dbReference type="SUPFAM" id="SSF47413">
    <property type="entry name" value="lambda repressor-like DNA-binding domains"/>
    <property type="match status" value="1"/>
</dbReference>
<evidence type="ECO:0000256" key="1">
    <source>
        <dbReference type="ARBA" id="ARBA00023125"/>
    </source>
</evidence>
<evidence type="ECO:0000313" key="4">
    <source>
        <dbReference type="EMBL" id="GGL31731.1"/>
    </source>
</evidence>
<accession>A0A917RU49</accession>
<dbReference type="InterPro" id="IPR010982">
    <property type="entry name" value="Lambda_DNA-bd_dom_sf"/>
</dbReference>
<sequence length="103" mass="11526">MIQNLPDPRMVDMNATPAESEEATTEEARLDAALGAEVRAMRARRGWSQEVLAEKTGYNKKTILRLERGERAMTMAQMYKICRAFGIRPSELVGAAEKEIGIQ</sequence>
<name>A0A917RU49_9NOCA</name>
<evidence type="ECO:0000256" key="2">
    <source>
        <dbReference type="SAM" id="MobiDB-lite"/>
    </source>
</evidence>
<dbReference type="CDD" id="cd00093">
    <property type="entry name" value="HTH_XRE"/>
    <property type="match status" value="1"/>
</dbReference>
<reference evidence="4" key="2">
    <citation type="submission" date="2020-09" db="EMBL/GenBank/DDBJ databases">
        <authorList>
            <person name="Sun Q."/>
            <person name="Zhou Y."/>
        </authorList>
    </citation>
    <scope>NUCLEOTIDE SEQUENCE</scope>
    <source>
        <strain evidence="4">CGMCC 4.3508</strain>
    </source>
</reference>
<dbReference type="AlphaFoldDB" id="A0A917RU49"/>
<dbReference type="GO" id="GO:0003700">
    <property type="term" value="F:DNA-binding transcription factor activity"/>
    <property type="evidence" value="ECO:0007669"/>
    <property type="project" value="TreeGrafter"/>
</dbReference>
<feature type="region of interest" description="Disordered" evidence="2">
    <location>
        <begin position="1"/>
        <end position="26"/>
    </location>
</feature>
<dbReference type="PANTHER" id="PTHR46797">
    <property type="entry name" value="HTH-TYPE TRANSCRIPTIONAL REGULATOR"/>
    <property type="match status" value="1"/>
</dbReference>
<keyword evidence="1" id="KW-0238">DNA-binding</keyword>
<dbReference type="EMBL" id="BMMH01000013">
    <property type="protein sequence ID" value="GGL31731.1"/>
    <property type="molecule type" value="Genomic_DNA"/>
</dbReference>
<organism evidence="4 5">
    <name type="scientific">Nocardia jinanensis</name>
    <dbReference type="NCBI Taxonomy" id="382504"/>
    <lineage>
        <taxon>Bacteria</taxon>
        <taxon>Bacillati</taxon>
        <taxon>Actinomycetota</taxon>
        <taxon>Actinomycetes</taxon>
        <taxon>Mycobacteriales</taxon>
        <taxon>Nocardiaceae</taxon>
        <taxon>Nocardia</taxon>
    </lineage>
</organism>
<dbReference type="InterPro" id="IPR050807">
    <property type="entry name" value="TransReg_Diox_bact_type"/>
</dbReference>
<dbReference type="Proteomes" id="UP000638263">
    <property type="component" value="Unassembled WGS sequence"/>
</dbReference>
<dbReference type="SMART" id="SM00530">
    <property type="entry name" value="HTH_XRE"/>
    <property type="match status" value="1"/>
</dbReference>
<gene>
    <name evidence="4" type="ORF">GCM10011588_53020</name>
</gene>
<reference evidence="4" key="1">
    <citation type="journal article" date="2014" name="Int. J. Syst. Evol. Microbiol.">
        <title>Complete genome sequence of Corynebacterium casei LMG S-19264T (=DSM 44701T), isolated from a smear-ripened cheese.</title>
        <authorList>
            <consortium name="US DOE Joint Genome Institute (JGI-PGF)"/>
            <person name="Walter F."/>
            <person name="Albersmeier A."/>
            <person name="Kalinowski J."/>
            <person name="Ruckert C."/>
        </authorList>
    </citation>
    <scope>NUCLEOTIDE SEQUENCE</scope>
    <source>
        <strain evidence="4">CGMCC 4.3508</strain>
    </source>
</reference>
<evidence type="ECO:0000259" key="3">
    <source>
        <dbReference type="PROSITE" id="PS50943"/>
    </source>
</evidence>
<dbReference type="InterPro" id="IPR001387">
    <property type="entry name" value="Cro/C1-type_HTH"/>
</dbReference>
<evidence type="ECO:0000313" key="5">
    <source>
        <dbReference type="Proteomes" id="UP000638263"/>
    </source>
</evidence>
<keyword evidence="5" id="KW-1185">Reference proteome</keyword>
<dbReference type="PROSITE" id="PS50943">
    <property type="entry name" value="HTH_CROC1"/>
    <property type="match status" value="1"/>
</dbReference>
<dbReference type="PANTHER" id="PTHR46797:SF1">
    <property type="entry name" value="METHYLPHOSPHONATE SYNTHASE"/>
    <property type="match status" value="1"/>
</dbReference>
<comment type="caution">
    <text evidence="4">The sequence shown here is derived from an EMBL/GenBank/DDBJ whole genome shotgun (WGS) entry which is preliminary data.</text>
</comment>
<dbReference type="GO" id="GO:0003677">
    <property type="term" value="F:DNA binding"/>
    <property type="evidence" value="ECO:0007669"/>
    <property type="project" value="UniProtKB-KW"/>
</dbReference>
<dbReference type="Pfam" id="PF01381">
    <property type="entry name" value="HTH_3"/>
    <property type="match status" value="1"/>
</dbReference>
<dbReference type="GO" id="GO:0005829">
    <property type="term" value="C:cytosol"/>
    <property type="evidence" value="ECO:0007669"/>
    <property type="project" value="TreeGrafter"/>
</dbReference>